<dbReference type="InterPro" id="IPR011051">
    <property type="entry name" value="RmlC_Cupin_sf"/>
</dbReference>
<reference evidence="10" key="1">
    <citation type="journal article" date="2014" name="PLoS Genet.">
        <title>Signature Gene Expression Reveals Novel Clues to the Molecular Mechanisms of Dimorphic Transition in Penicillium marneffei.</title>
        <authorList>
            <person name="Yang E."/>
            <person name="Wang G."/>
            <person name="Cai J."/>
            <person name="Woo P.C."/>
            <person name="Lau S.K."/>
            <person name="Yuen K.-Y."/>
            <person name="Chow W.-N."/>
            <person name="Lin X."/>
        </authorList>
    </citation>
    <scope>NUCLEOTIDE SEQUENCE [LARGE SCALE GENOMIC DNA]</scope>
    <source>
        <strain evidence="10">PM1</strain>
    </source>
</reference>
<dbReference type="SUPFAM" id="SSF51182">
    <property type="entry name" value="RmlC-like cupins"/>
    <property type="match status" value="1"/>
</dbReference>
<evidence type="ECO:0000259" key="9">
    <source>
        <dbReference type="Pfam" id="PF15624"/>
    </source>
</evidence>
<feature type="domain" description="Mif2 N-terminal" evidence="9">
    <location>
        <begin position="14"/>
        <end position="135"/>
    </location>
</feature>
<feature type="compositionally biased region" description="Basic and acidic residues" evidence="7">
    <location>
        <begin position="138"/>
        <end position="158"/>
    </location>
</feature>
<evidence type="ECO:0000256" key="1">
    <source>
        <dbReference type="ARBA" id="ARBA00004123"/>
    </source>
</evidence>
<keyword evidence="3" id="KW-0238">DNA-binding</keyword>
<evidence type="ECO:0000256" key="5">
    <source>
        <dbReference type="ARBA" id="ARBA00057947"/>
    </source>
</evidence>
<accession>A0A093V3K6</accession>
<feature type="region of interest" description="Disordered" evidence="7">
    <location>
        <begin position="409"/>
        <end position="442"/>
    </location>
</feature>
<feature type="region of interest" description="Disordered" evidence="7">
    <location>
        <begin position="578"/>
        <end position="637"/>
    </location>
</feature>
<comment type="subcellular location">
    <subcellularLocation>
        <location evidence="1">Nucleus</location>
    </subcellularLocation>
</comment>
<dbReference type="InterPro" id="IPR028386">
    <property type="entry name" value="CENP-C/Mif2/cnp3"/>
</dbReference>
<comment type="caution">
    <text evidence="10">The sequence shown here is derived from an EMBL/GenBank/DDBJ whole genome shotgun (WGS) entry which is preliminary data.</text>
</comment>
<comment type="similarity">
    <text evidence="2">Belongs to the CENP-C/MIF2 family.</text>
</comment>
<evidence type="ECO:0000256" key="7">
    <source>
        <dbReference type="SAM" id="MobiDB-lite"/>
    </source>
</evidence>
<dbReference type="PANTHER" id="PTHR16684:SF11">
    <property type="entry name" value="CENTROMERE PROTEIN C"/>
    <property type="match status" value="1"/>
</dbReference>
<dbReference type="CDD" id="cd06993">
    <property type="entry name" value="cupin_CENP-C_C"/>
    <property type="match status" value="1"/>
</dbReference>
<organism evidence="10">
    <name type="scientific">Talaromyces marneffei PM1</name>
    <dbReference type="NCBI Taxonomy" id="1077442"/>
    <lineage>
        <taxon>Eukaryota</taxon>
        <taxon>Fungi</taxon>
        <taxon>Dikarya</taxon>
        <taxon>Ascomycota</taxon>
        <taxon>Pezizomycotina</taxon>
        <taxon>Eurotiomycetes</taxon>
        <taxon>Eurotiomycetidae</taxon>
        <taxon>Eurotiales</taxon>
        <taxon>Trichocomaceae</taxon>
        <taxon>Talaromyces</taxon>
        <taxon>Talaromyces sect. Talaromyces</taxon>
    </lineage>
</organism>
<gene>
    <name evidence="10" type="ORF">GQ26_0161600</name>
</gene>
<name>A0A093V3K6_TALMA</name>
<dbReference type="InterPro" id="IPR028929">
    <property type="entry name" value="Mif2_N"/>
</dbReference>
<comment type="function">
    <text evidence="5">Component of the kinetochore, a multiprotein complex that assembles on centromeric DNA and attaches chromosomes to spindle microtubules, mediating chromosome segregation and sister chromatid segregation during meiosis and mitosis. Component of the inner kinetochore constitutive centromere-associated network (CCAN), which serves as a structural platform for outer kinetochore assembly.</text>
</comment>
<dbReference type="HOGENOM" id="CLU_027966_0_0_1"/>
<dbReference type="Pfam" id="PF15624">
    <property type="entry name" value="Mif2_N"/>
    <property type="match status" value="1"/>
</dbReference>
<dbReference type="PANTHER" id="PTHR16684">
    <property type="entry name" value="CENTROMERE PROTEIN C"/>
    <property type="match status" value="1"/>
</dbReference>
<evidence type="ECO:0000256" key="4">
    <source>
        <dbReference type="ARBA" id="ARBA00023242"/>
    </source>
</evidence>
<dbReference type="GO" id="GO:0000776">
    <property type="term" value="C:kinetochore"/>
    <property type="evidence" value="ECO:0007669"/>
    <property type="project" value="InterPro"/>
</dbReference>
<feature type="compositionally biased region" description="Acidic residues" evidence="7">
    <location>
        <begin position="186"/>
        <end position="195"/>
    </location>
</feature>
<feature type="domain" description="Mif2/CENP-C cupin" evidence="8">
    <location>
        <begin position="491"/>
        <end position="575"/>
    </location>
</feature>
<keyword evidence="4" id="KW-0539">Nucleus</keyword>
<evidence type="ECO:0000259" key="8">
    <source>
        <dbReference type="Pfam" id="PF11699"/>
    </source>
</evidence>
<dbReference type="Pfam" id="PF11699">
    <property type="entry name" value="CENP-C_C"/>
    <property type="match status" value="1"/>
</dbReference>
<feature type="compositionally biased region" description="Basic residues" evidence="7">
    <location>
        <begin position="413"/>
        <end position="427"/>
    </location>
</feature>
<evidence type="ECO:0000256" key="6">
    <source>
        <dbReference type="ARBA" id="ARBA00075033"/>
    </source>
</evidence>
<dbReference type="InterPro" id="IPR014710">
    <property type="entry name" value="RmlC-like_jellyroll"/>
</dbReference>
<dbReference type="GO" id="GO:0051455">
    <property type="term" value="P:spindle attachment to meiosis I kinetochore"/>
    <property type="evidence" value="ECO:0007669"/>
    <property type="project" value="TreeGrafter"/>
</dbReference>
<evidence type="ECO:0000256" key="3">
    <source>
        <dbReference type="ARBA" id="ARBA00023125"/>
    </source>
</evidence>
<evidence type="ECO:0000256" key="2">
    <source>
        <dbReference type="ARBA" id="ARBA00010291"/>
    </source>
</evidence>
<feature type="compositionally biased region" description="Basic residues" evidence="7">
    <location>
        <begin position="625"/>
        <end position="637"/>
    </location>
</feature>
<dbReference type="InterPro" id="IPR025974">
    <property type="entry name" value="Mif2/CENP-C_cupin"/>
</dbReference>
<dbReference type="FunFam" id="2.60.120.10:FF:000033">
    <property type="entry name" value="Centromere protein C 1"/>
    <property type="match status" value="1"/>
</dbReference>
<evidence type="ECO:0000313" key="10">
    <source>
        <dbReference type="EMBL" id="KFX47127.1"/>
    </source>
</evidence>
<proteinExistence type="inferred from homology"/>
<feature type="compositionally biased region" description="Basic and acidic residues" evidence="7">
    <location>
        <begin position="296"/>
        <end position="305"/>
    </location>
</feature>
<sequence>MAPRGVAKARDYDYSNVGKQGRRTGITLKEGRRDEHGMEELDGVFSSPEKSPVRFNGNETMMGSEGMSIDEDDGPGPTDFLSRSAARRSPFFPPPASRSPRKSGLGGSPRRTPGLRSSPIAQNDVPSSPTSARQRRGRTTEDANESIHARQPLNDRRPNTAPIVNGSRQKGAVNTYANDENLPINDDNEEDEEINDVSAYQNESVEDDYGVHEIGDDGYGDDTGEATPDDTTNVQNDDRSEDEPSPIQSASLRTKKRKAPATTNDDVDTPVEDIPHSPPKKKRAGRPPKSQAQKATQEKTDEARPAKKAKISKLPPAIEREPLDPELEKVVENHVNRTGPLKGRSLYILKREVPTDQQAAHTRSGRVSVRPLAYWRNERCVYGDGEADLGQRYPLSTIKEIIRIEDIEPEKKGGKKRKGSSKKSKSKKQGDSDSDDDTDERDRWEAKEGVLHGFTKKWNSDKQTALNEEEVTEIAFSPAGFETRDVKDSTFRVAKLLSQPFFGSGIVELPAKGVKKPKNSKRMHMVFYVCFGRVQVDINGVQFTAGKGCIFQVPRGNHYSFANITPKEARLFFTQAFMPNGSDNDNDNEPISASKPVAATETEPDPDPEGDAEEAEGSKAPAAKGKGRGRGRKAAAK</sequence>
<dbReference type="EMBL" id="JPOX01000016">
    <property type="protein sequence ID" value="KFX47127.1"/>
    <property type="molecule type" value="Genomic_DNA"/>
</dbReference>
<feature type="compositionally biased region" description="Basic and acidic residues" evidence="7">
    <location>
        <begin position="29"/>
        <end position="39"/>
    </location>
</feature>
<dbReference type="eggNOG" id="ENOG502S47H">
    <property type="taxonomic scope" value="Eukaryota"/>
</dbReference>
<dbReference type="GO" id="GO:0019237">
    <property type="term" value="F:centromeric DNA binding"/>
    <property type="evidence" value="ECO:0007669"/>
    <property type="project" value="InterPro"/>
</dbReference>
<dbReference type="AlphaFoldDB" id="A0A093V3K6"/>
<dbReference type="GO" id="GO:0051382">
    <property type="term" value="P:kinetochore assembly"/>
    <property type="evidence" value="ECO:0007669"/>
    <property type="project" value="InterPro"/>
</dbReference>
<feature type="compositionally biased region" description="Acidic residues" evidence="7">
    <location>
        <begin position="602"/>
        <end position="615"/>
    </location>
</feature>
<dbReference type="GO" id="GO:0005634">
    <property type="term" value="C:nucleus"/>
    <property type="evidence" value="ECO:0007669"/>
    <property type="project" value="UniProtKB-SubCell"/>
</dbReference>
<feature type="compositionally biased region" description="Acidic residues" evidence="7">
    <location>
        <begin position="216"/>
        <end position="228"/>
    </location>
</feature>
<protein>
    <recommendedName>
        <fullName evidence="6">CENP-C homolog</fullName>
    </recommendedName>
</protein>
<feature type="compositionally biased region" description="Polar residues" evidence="7">
    <location>
        <begin position="119"/>
        <end position="132"/>
    </location>
</feature>
<dbReference type="Gene3D" id="2.60.120.10">
    <property type="entry name" value="Jelly Rolls"/>
    <property type="match status" value="1"/>
</dbReference>
<feature type="region of interest" description="Disordered" evidence="7">
    <location>
        <begin position="1"/>
        <end position="325"/>
    </location>
</feature>
<dbReference type="GO" id="GO:0051315">
    <property type="term" value="P:attachment of mitotic spindle microtubules to kinetochore"/>
    <property type="evidence" value="ECO:0007669"/>
    <property type="project" value="TreeGrafter"/>
</dbReference>